<dbReference type="OrthoDB" id="9764000at2"/>
<dbReference type="eggNOG" id="COG3517">
    <property type="taxonomic scope" value="Bacteria"/>
</dbReference>
<evidence type="ECO:0000259" key="1">
    <source>
        <dbReference type="Pfam" id="PF05943"/>
    </source>
</evidence>
<evidence type="ECO:0000313" key="3">
    <source>
        <dbReference type="EMBL" id="EFP95306.1"/>
    </source>
</evidence>
<dbReference type="PANTHER" id="PTHR35565:SF1">
    <property type="entry name" value="TYPE VI SECRETION SYSTEM CONTRACTILE SHEATH LARGE SUBUNIT"/>
    <property type="match status" value="1"/>
</dbReference>
<feature type="domain" description="TssC1 C-terminal" evidence="2">
    <location>
        <begin position="352"/>
        <end position="460"/>
    </location>
</feature>
<dbReference type="InterPro" id="IPR044032">
    <property type="entry name" value="TssC1_C"/>
</dbReference>
<dbReference type="Proteomes" id="UP000002943">
    <property type="component" value="Unassembled WGS sequence"/>
</dbReference>
<name>E3BNR2_9VIBR</name>
<protein>
    <submittedName>
        <fullName evidence="3">Uncharacterized protein</fullName>
    </submittedName>
</protein>
<comment type="caution">
    <text evidence="3">The sequence shown here is derived from an EMBL/GenBank/DDBJ whole genome shotgun (WGS) entry which is preliminary data.</text>
</comment>
<evidence type="ECO:0000259" key="2">
    <source>
        <dbReference type="Pfam" id="PF18945"/>
    </source>
</evidence>
<dbReference type="PANTHER" id="PTHR35565">
    <property type="entry name" value="CYTOPLASMIC PROTEIN-RELATED"/>
    <property type="match status" value="1"/>
</dbReference>
<sequence>MNIYNNLDWQNRFTSVDNKDSDFLRESLSLLCEVMPELLDNPNRLKCELTRLMSQIDKQISLQLDLIIHHSDFELLHSNWLGLEGLIQLPINKQRTKLKLLNMNWQEVSSDLNLAYSTKASTLYNKVGNKELNTLGGEPFGCLLFTHKISLDMGIESDFDDLFTLELLADFGKHTLCPVLLSPDDGFFLYNKADWLSDVERIEKIMRGDDYLSWQTLRQNPSSKFIGMVMPSVKMRSAYKNAKVGFLYNESGGGLWGNAAFAFTSTIMREHHRINWFGFLKSRWNDKAQGAIVNVENHPSQYLSSPETNVVLFGQLSNFYAQSGFIPLTKSVLSDRFYFNGNYSIWSGENIDNDRVIAQLQTTLMCCRIAHYLKVQVREILGSFTSAKECERFLTTWIEKFSSNVSQANEETLSKYPLSFANISVRQSEHDLDVLSCTLRITPQYQYDHLNSEIVLTTELEDRKA</sequence>
<gene>
    <name evidence="3" type="ORF">VIBC2010_14764</name>
</gene>
<dbReference type="RefSeq" id="WP_009602658.1">
    <property type="nucleotide sequence ID" value="NZ_AEIU01000096.1"/>
</dbReference>
<dbReference type="Pfam" id="PF18945">
    <property type="entry name" value="VipB_2"/>
    <property type="match status" value="1"/>
</dbReference>
<dbReference type="InterPro" id="IPR044031">
    <property type="entry name" value="TssC1_N"/>
</dbReference>
<keyword evidence="4" id="KW-1185">Reference proteome</keyword>
<organism evidence="3 4">
    <name type="scientific">Vibrio caribbeanicus ATCC BAA-2122</name>
    <dbReference type="NCBI Taxonomy" id="796620"/>
    <lineage>
        <taxon>Bacteria</taxon>
        <taxon>Pseudomonadati</taxon>
        <taxon>Pseudomonadota</taxon>
        <taxon>Gammaproteobacteria</taxon>
        <taxon>Vibrionales</taxon>
        <taxon>Vibrionaceae</taxon>
        <taxon>Vibrio</taxon>
    </lineage>
</organism>
<dbReference type="InterPro" id="IPR010269">
    <property type="entry name" value="T6SS_TssC-like"/>
</dbReference>
<feature type="domain" description="TssC1 N-terminal" evidence="1">
    <location>
        <begin position="52"/>
        <end position="345"/>
    </location>
</feature>
<dbReference type="Pfam" id="PF05943">
    <property type="entry name" value="VipB"/>
    <property type="match status" value="1"/>
</dbReference>
<reference evidence="3 4" key="1">
    <citation type="journal article" date="2012" name="Int. J. Syst. Evol. Microbiol.">
        <title>Vibrio caribbeanicus sp. nov., isolated from the marine sponge Scleritoderma cyanea.</title>
        <authorList>
            <person name="Hoffmann M."/>
            <person name="Monday S.R."/>
            <person name="Allard M.W."/>
            <person name="Strain E.A."/>
            <person name="Whittaker P."/>
            <person name="Naum M."/>
            <person name="McCarthy P.J."/>
            <person name="Lopez J.V."/>
            <person name="Fischer M."/>
            <person name="Brown E.W."/>
        </authorList>
    </citation>
    <scope>NUCLEOTIDE SEQUENCE [LARGE SCALE GENOMIC DNA]</scope>
    <source>
        <strain evidence="3 4">ATCC BAA-2122</strain>
    </source>
</reference>
<dbReference type="EMBL" id="AEIU01000096">
    <property type="protein sequence ID" value="EFP95306.1"/>
    <property type="molecule type" value="Genomic_DNA"/>
</dbReference>
<evidence type="ECO:0000313" key="4">
    <source>
        <dbReference type="Proteomes" id="UP000002943"/>
    </source>
</evidence>
<accession>E3BNR2</accession>
<dbReference type="STRING" id="796620.VIBC2010_14764"/>
<proteinExistence type="predicted"/>
<dbReference type="AlphaFoldDB" id="E3BNR2"/>